<proteinExistence type="predicted"/>
<evidence type="ECO:0000256" key="1">
    <source>
        <dbReference type="SAM" id="MobiDB-lite"/>
    </source>
</evidence>
<organism evidence="2 3">
    <name type="scientific">Stylosanthes scabra</name>
    <dbReference type="NCBI Taxonomy" id="79078"/>
    <lineage>
        <taxon>Eukaryota</taxon>
        <taxon>Viridiplantae</taxon>
        <taxon>Streptophyta</taxon>
        <taxon>Embryophyta</taxon>
        <taxon>Tracheophyta</taxon>
        <taxon>Spermatophyta</taxon>
        <taxon>Magnoliopsida</taxon>
        <taxon>eudicotyledons</taxon>
        <taxon>Gunneridae</taxon>
        <taxon>Pentapetalae</taxon>
        <taxon>rosids</taxon>
        <taxon>fabids</taxon>
        <taxon>Fabales</taxon>
        <taxon>Fabaceae</taxon>
        <taxon>Papilionoideae</taxon>
        <taxon>50 kb inversion clade</taxon>
        <taxon>dalbergioids sensu lato</taxon>
        <taxon>Dalbergieae</taxon>
        <taxon>Pterocarpus clade</taxon>
        <taxon>Stylosanthes</taxon>
    </lineage>
</organism>
<name>A0ABU6QST3_9FABA</name>
<reference evidence="2 3" key="1">
    <citation type="journal article" date="2023" name="Plants (Basel)">
        <title>Bridging the Gap: Combining Genomics and Transcriptomics Approaches to Understand Stylosanthes scabra, an Orphan Legume from the Brazilian Caatinga.</title>
        <authorList>
            <person name="Ferreira-Neto J.R.C."/>
            <person name="da Silva M.D."/>
            <person name="Binneck E."/>
            <person name="de Melo N.F."/>
            <person name="da Silva R.H."/>
            <person name="de Melo A.L.T.M."/>
            <person name="Pandolfi V."/>
            <person name="Bustamante F.O."/>
            <person name="Brasileiro-Vidal A.C."/>
            <person name="Benko-Iseppon A.M."/>
        </authorList>
    </citation>
    <scope>NUCLEOTIDE SEQUENCE [LARGE SCALE GENOMIC DNA]</scope>
    <source>
        <tissue evidence="2">Leaves</tissue>
    </source>
</reference>
<evidence type="ECO:0000313" key="3">
    <source>
        <dbReference type="Proteomes" id="UP001341840"/>
    </source>
</evidence>
<sequence length="242" mass="26832">MDGNPTFMNGQGWNPSQIGYHSDNSSDGYFSCEDSLSACQIDNDEFQHRARFEAIFETLVQERAEILENQKRLEAQLLTVAELASSVLRQSAPPMSPCQEESLGAITLRSRTQLKGPTGGSPNSNFITSEERNLQRNIEHGEKLPTTEQETTSSHKERVVDPNLNSLPFPSAAKKTRKAKPPDPRIVELLKKVEVIKFNVNKKITTPIVDYTLSQGNVIDELVAEVQQDGSVPMMDGDVSTT</sequence>
<comment type="caution">
    <text evidence="2">The sequence shown here is derived from an EMBL/GenBank/DDBJ whole genome shotgun (WGS) entry which is preliminary data.</text>
</comment>
<keyword evidence="3" id="KW-1185">Reference proteome</keyword>
<feature type="region of interest" description="Disordered" evidence="1">
    <location>
        <begin position="1"/>
        <end position="20"/>
    </location>
</feature>
<evidence type="ECO:0000313" key="2">
    <source>
        <dbReference type="EMBL" id="MED6114892.1"/>
    </source>
</evidence>
<feature type="region of interest" description="Disordered" evidence="1">
    <location>
        <begin position="137"/>
        <end position="180"/>
    </location>
</feature>
<gene>
    <name evidence="2" type="ORF">PIB30_084965</name>
</gene>
<protein>
    <submittedName>
        <fullName evidence="2">Uncharacterized protein</fullName>
    </submittedName>
</protein>
<dbReference type="Proteomes" id="UP001341840">
    <property type="component" value="Unassembled WGS sequence"/>
</dbReference>
<accession>A0ABU6QST3</accession>
<dbReference type="EMBL" id="JASCZI010001398">
    <property type="protein sequence ID" value="MED6114892.1"/>
    <property type="molecule type" value="Genomic_DNA"/>
</dbReference>